<evidence type="ECO:0000259" key="7">
    <source>
        <dbReference type="PROSITE" id="PS50014"/>
    </source>
</evidence>
<dbReference type="PROSITE" id="PS00633">
    <property type="entry name" value="BROMODOMAIN_1"/>
    <property type="match status" value="1"/>
</dbReference>
<dbReference type="InterPro" id="IPR036427">
    <property type="entry name" value="Bromodomain-like_sf"/>
</dbReference>
<feature type="domain" description="Bromo" evidence="7">
    <location>
        <begin position="254"/>
        <end position="324"/>
    </location>
</feature>
<keyword evidence="3" id="KW-0539">Nucleus</keyword>
<feature type="coiled-coil region" evidence="5">
    <location>
        <begin position="123"/>
        <end position="150"/>
    </location>
</feature>
<proteinExistence type="predicted"/>
<feature type="compositionally biased region" description="Basic and acidic residues" evidence="6">
    <location>
        <begin position="98"/>
        <end position="107"/>
    </location>
</feature>
<evidence type="ECO:0000256" key="5">
    <source>
        <dbReference type="SAM" id="Coils"/>
    </source>
</evidence>
<dbReference type="GO" id="GO:0005634">
    <property type="term" value="C:nucleus"/>
    <property type="evidence" value="ECO:0007669"/>
    <property type="project" value="UniProtKB-SubCell"/>
</dbReference>
<dbReference type="Ensembl" id="ENSORLT00015025582.1">
    <property type="protein sequence ID" value="ENSORLP00015017199.1"/>
    <property type="gene ID" value="ENSORLG00015018235.1"/>
</dbReference>
<dbReference type="PANTHER" id="PTHR45915">
    <property type="entry name" value="TRANSCRIPTION INTERMEDIARY FACTOR"/>
    <property type="match status" value="1"/>
</dbReference>
<dbReference type="InterPro" id="IPR018359">
    <property type="entry name" value="Bromodomain_CS"/>
</dbReference>
<reference key="1">
    <citation type="journal article" date="2007" name="Nature">
        <title>The medaka draft genome and insights into vertebrate genome evolution.</title>
        <authorList>
            <person name="Kasahara M."/>
            <person name="Naruse K."/>
            <person name="Sasaki S."/>
            <person name="Nakatani Y."/>
            <person name="Qu W."/>
            <person name="Ahsan B."/>
            <person name="Yamada T."/>
            <person name="Nagayasu Y."/>
            <person name="Doi K."/>
            <person name="Kasai Y."/>
            <person name="Jindo T."/>
            <person name="Kobayashi D."/>
            <person name="Shimada A."/>
            <person name="Toyoda A."/>
            <person name="Kuroki Y."/>
            <person name="Fujiyama A."/>
            <person name="Sasaki T."/>
            <person name="Shimizu A."/>
            <person name="Asakawa S."/>
            <person name="Shimizu N."/>
            <person name="Hashimoto S."/>
            <person name="Yang J."/>
            <person name="Lee Y."/>
            <person name="Matsushima K."/>
            <person name="Sugano S."/>
            <person name="Sakaizumi M."/>
            <person name="Narita T."/>
            <person name="Ohishi K."/>
            <person name="Haga S."/>
            <person name="Ohta F."/>
            <person name="Nomoto H."/>
            <person name="Nogata K."/>
            <person name="Morishita T."/>
            <person name="Endo T."/>
            <person name="Shin-I T."/>
            <person name="Takeda H."/>
            <person name="Morishita S."/>
            <person name="Kohara Y."/>
        </authorList>
    </citation>
    <scope>NUCLEOTIDE SEQUENCE [LARGE SCALE GENOMIC DNA]</scope>
    <source>
        <strain>Hd-rR</strain>
    </source>
</reference>
<sequence>MVLHFLCNFGEVLGLRLDSGLLAIGSLQEGIIENWSVEQKAKDVDVSLLQQVQALERRVLSAGLQVQIWCPCRPPQDGTSPVADRMCQGYRENKTSSLEIRRRKETSQEDAPDSVTGQADNPLETAVARLEELERNINHAAAAAAGSESRLWHKALRQVRASAQLSLCIQHLQKSVVWEKSNFIQENSRASQRRDLQSQTAGGGLKQSCQLAVAAWLSMEAASSRSGQNRTGTDFNPKCRHSTFNSYKLNLFLEAHKDAWPFLTPVNHKIILGYRKVIRKPMDFSTIKKKLNNNLYFDLETFMADVNLVFDNCEKFNEDDSEIGQAGHNMRRFFEELIQLKK</sequence>
<keyword evidence="5" id="KW-0175">Coiled coil</keyword>
<reference evidence="8" key="3">
    <citation type="submission" date="2025-08" db="UniProtKB">
        <authorList>
            <consortium name="Ensembl"/>
        </authorList>
    </citation>
    <scope>IDENTIFICATION</scope>
    <source>
        <strain evidence="8">HSOK</strain>
    </source>
</reference>
<dbReference type="PANTHER" id="PTHR45915:SF1">
    <property type="entry name" value="BROMODOMAIN ADJACENT TO ZINC FINGER DOMAIN PROTEIN 2B"/>
    <property type="match status" value="1"/>
</dbReference>
<reference evidence="8 9" key="2">
    <citation type="submission" date="2017-04" db="EMBL/GenBank/DDBJ databases">
        <title>CpG methylation of centromeres and impact of large insertions on vertebrate speciation.</title>
        <authorList>
            <person name="Ichikawa K."/>
            <person name="Yoshimura J."/>
            <person name="Morishita S."/>
        </authorList>
    </citation>
    <scope>NUCLEOTIDE SEQUENCE</scope>
    <source>
        <strain evidence="8 9">HSOK</strain>
    </source>
</reference>
<dbReference type="Proteomes" id="UP000265200">
    <property type="component" value="Chromosome 21"/>
</dbReference>
<evidence type="ECO:0000313" key="9">
    <source>
        <dbReference type="Proteomes" id="UP000265200"/>
    </source>
</evidence>
<protein>
    <recommendedName>
        <fullName evidence="7">Bromo domain-containing protein</fullName>
    </recommendedName>
</protein>
<dbReference type="PRINTS" id="PR00503">
    <property type="entry name" value="BROMODOMAIN"/>
</dbReference>
<name>A0A3P9IBC4_ORYLA</name>
<dbReference type="Gene3D" id="1.20.920.10">
    <property type="entry name" value="Bromodomain-like"/>
    <property type="match status" value="1"/>
</dbReference>
<dbReference type="PROSITE" id="PS50014">
    <property type="entry name" value="BROMODOMAIN_2"/>
    <property type="match status" value="1"/>
</dbReference>
<evidence type="ECO:0000256" key="3">
    <source>
        <dbReference type="ARBA" id="ARBA00023242"/>
    </source>
</evidence>
<organism evidence="8 9">
    <name type="scientific">Oryzias latipes</name>
    <name type="common">Japanese rice fish</name>
    <name type="synonym">Japanese killifish</name>
    <dbReference type="NCBI Taxonomy" id="8090"/>
    <lineage>
        <taxon>Eukaryota</taxon>
        <taxon>Metazoa</taxon>
        <taxon>Chordata</taxon>
        <taxon>Craniata</taxon>
        <taxon>Vertebrata</taxon>
        <taxon>Euteleostomi</taxon>
        <taxon>Actinopterygii</taxon>
        <taxon>Neopterygii</taxon>
        <taxon>Teleostei</taxon>
        <taxon>Neoteleostei</taxon>
        <taxon>Acanthomorphata</taxon>
        <taxon>Ovalentaria</taxon>
        <taxon>Atherinomorphae</taxon>
        <taxon>Beloniformes</taxon>
        <taxon>Adrianichthyidae</taxon>
        <taxon>Oryziinae</taxon>
        <taxon>Oryzias</taxon>
    </lineage>
</organism>
<dbReference type="SUPFAM" id="SSF47370">
    <property type="entry name" value="Bromodomain"/>
    <property type="match status" value="1"/>
</dbReference>
<dbReference type="SMART" id="SM00297">
    <property type="entry name" value="BROMO"/>
    <property type="match status" value="1"/>
</dbReference>
<accession>A0A3P9IBC4</accession>
<comment type="subcellular location">
    <subcellularLocation>
        <location evidence="1">Nucleus</location>
    </subcellularLocation>
</comment>
<keyword evidence="2 4" id="KW-0103">Bromodomain</keyword>
<feature type="region of interest" description="Disordered" evidence="6">
    <location>
        <begin position="98"/>
        <end position="122"/>
    </location>
</feature>
<evidence type="ECO:0000256" key="2">
    <source>
        <dbReference type="ARBA" id="ARBA00023117"/>
    </source>
</evidence>
<dbReference type="Pfam" id="PF00439">
    <property type="entry name" value="Bromodomain"/>
    <property type="match status" value="1"/>
</dbReference>
<dbReference type="AlphaFoldDB" id="A0A3P9IBC4"/>
<evidence type="ECO:0000256" key="6">
    <source>
        <dbReference type="SAM" id="MobiDB-lite"/>
    </source>
</evidence>
<evidence type="ECO:0000256" key="4">
    <source>
        <dbReference type="PROSITE-ProRule" id="PRU00035"/>
    </source>
</evidence>
<evidence type="ECO:0000256" key="1">
    <source>
        <dbReference type="ARBA" id="ARBA00004123"/>
    </source>
</evidence>
<evidence type="ECO:0000313" key="8">
    <source>
        <dbReference type="Ensembl" id="ENSORLP00015017199.1"/>
    </source>
</evidence>
<dbReference type="InterPro" id="IPR001487">
    <property type="entry name" value="Bromodomain"/>
</dbReference>
<reference evidence="8" key="4">
    <citation type="submission" date="2025-09" db="UniProtKB">
        <authorList>
            <consortium name="Ensembl"/>
        </authorList>
    </citation>
    <scope>IDENTIFICATION</scope>
    <source>
        <strain evidence="8">HSOK</strain>
    </source>
</reference>